<dbReference type="InterPro" id="IPR009000">
    <property type="entry name" value="Transl_B-barrel_sf"/>
</dbReference>
<keyword evidence="2" id="KW-0251">Elongation factor</keyword>
<evidence type="ECO:0000259" key="1">
    <source>
        <dbReference type="Pfam" id="PF03144"/>
    </source>
</evidence>
<dbReference type="OrthoDB" id="3829909at2"/>
<organism evidence="2 3">
    <name type="scientific">Microlunatus soli</name>
    <dbReference type="NCBI Taxonomy" id="630515"/>
    <lineage>
        <taxon>Bacteria</taxon>
        <taxon>Bacillati</taxon>
        <taxon>Actinomycetota</taxon>
        <taxon>Actinomycetes</taxon>
        <taxon>Propionibacteriales</taxon>
        <taxon>Propionibacteriaceae</taxon>
        <taxon>Microlunatus</taxon>
    </lineage>
</organism>
<dbReference type="Proteomes" id="UP000199103">
    <property type="component" value="Chromosome I"/>
</dbReference>
<dbReference type="PANTHER" id="PTHR43721:SF22">
    <property type="entry name" value="ELONGATION FACTOR TU, MITOCHONDRIAL"/>
    <property type="match status" value="1"/>
</dbReference>
<evidence type="ECO:0000313" key="2">
    <source>
        <dbReference type="EMBL" id="SDS74708.1"/>
    </source>
</evidence>
<proteinExistence type="predicted"/>
<dbReference type="AlphaFoldDB" id="A0A1H1UQ76"/>
<accession>A0A1H1UQ76</accession>
<name>A0A1H1UQ76_9ACTN</name>
<dbReference type="GO" id="GO:0005525">
    <property type="term" value="F:GTP binding"/>
    <property type="evidence" value="ECO:0007669"/>
    <property type="project" value="InterPro"/>
</dbReference>
<dbReference type="InterPro" id="IPR050055">
    <property type="entry name" value="EF-Tu_GTPase"/>
</dbReference>
<keyword evidence="3" id="KW-1185">Reference proteome</keyword>
<dbReference type="RefSeq" id="WP_091525838.1">
    <property type="nucleotide sequence ID" value="NZ_LT629772.1"/>
</dbReference>
<gene>
    <name evidence="2" type="ORF">SAMN04489812_2889</name>
</gene>
<dbReference type="PANTHER" id="PTHR43721">
    <property type="entry name" value="ELONGATION FACTOR TU-RELATED"/>
    <property type="match status" value="1"/>
</dbReference>
<evidence type="ECO:0000313" key="3">
    <source>
        <dbReference type="Proteomes" id="UP000199103"/>
    </source>
</evidence>
<dbReference type="SUPFAM" id="SSF50447">
    <property type="entry name" value="Translation proteins"/>
    <property type="match status" value="1"/>
</dbReference>
<keyword evidence="2" id="KW-0648">Protein biosynthesis</keyword>
<dbReference type="STRING" id="630515.SAMN04489812_2889"/>
<reference evidence="2 3" key="1">
    <citation type="submission" date="2016-10" db="EMBL/GenBank/DDBJ databases">
        <authorList>
            <person name="de Groot N.N."/>
        </authorList>
    </citation>
    <scope>NUCLEOTIDE SEQUENCE [LARGE SCALE GENOMIC DNA]</scope>
    <source>
        <strain evidence="2 3">DSM 21800</strain>
    </source>
</reference>
<feature type="domain" description="Translation elongation factor EFTu-like" evidence="1">
    <location>
        <begin position="65"/>
        <end position="133"/>
    </location>
</feature>
<dbReference type="InterPro" id="IPR004161">
    <property type="entry name" value="EFTu-like_2"/>
</dbReference>
<sequence>MGWLFGRRKKSEAQQTLEQLQAQSPGLRSPFDVAPTADAPAEVPAYGSTDFSLLVEDVFVITGRGCVVTGTVTAGVIGVGAQVTIAAQSGGQSDPYQVAAIEAFRELRETAQTGDNVGLLLPGLTREQVGRGDRVIA</sequence>
<dbReference type="Gene3D" id="2.40.30.10">
    <property type="entry name" value="Translation factors"/>
    <property type="match status" value="1"/>
</dbReference>
<protein>
    <submittedName>
        <fullName evidence="2">Selenocysteine-specific elongation factor</fullName>
    </submittedName>
</protein>
<dbReference type="Pfam" id="PF03144">
    <property type="entry name" value="GTP_EFTU_D2"/>
    <property type="match status" value="1"/>
</dbReference>
<dbReference type="GO" id="GO:0003746">
    <property type="term" value="F:translation elongation factor activity"/>
    <property type="evidence" value="ECO:0007669"/>
    <property type="project" value="UniProtKB-KW"/>
</dbReference>
<dbReference type="EMBL" id="LT629772">
    <property type="protein sequence ID" value="SDS74708.1"/>
    <property type="molecule type" value="Genomic_DNA"/>
</dbReference>